<proteinExistence type="predicted"/>
<keyword evidence="2" id="KW-1185">Reference proteome</keyword>
<comment type="caution">
    <text evidence="1">The sequence shown here is derived from an EMBL/GenBank/DDBJ whole genome shotgun (WGS) entry which is preliminary data.</text>
</comment>
<dbReference type="EMBL" id="JACEIK010000099">
    <property type="protein sequence ID" value="MCD7449519.1"/>
    <property type="molecule type" value="Genomic_DNA"/>
</dbReference>
<dbReference type="Proteomes" id="UP000823775">
    <property type="component" value="Unassembled WGS sequence"/>
</dbReference>
<evidence type="ECO:0000313" key="1">
    <source>
        <dbReference type="EMBL" id="MCD7449519.1"/>
    </source>
</evidence>
<name>A0ABS8RSD2_DATST</name>
<feature type="non-terminal residue" evidence="1">
    <location>
        <position position="1"/>
    </location>
</feature>
<protein>
    <submittedName>
        <fullName evidence="1">Uncharacterized protein</fullName>
    </submittedName>
</protein>
<gene>
    <name evidence="1" type="ORF">HAX54_053331</name>
</gene>
<accession>A0ABS8RSD2</accession>
<sequence length="88" mass="10057">TKKNGRRMKSGIGWMLETERVAKSGKGEDRFRISLSLILKKSPPKSLAALDQVIRAEALFMRNSVVRILFRKQSEEGKTLVFPLEIIR</sequence>
<evidence type="ECO:0000313" key="2">
    <source>
        <dbReference type="Proteomes" id="UP000823775"/>
    </source>
</evidence>
<organism evidence="1 2">
    <name type="scientific">Datura stramonium</name>
    <name type="common">Jimsonweed</name>
    <name type="synonym">Common thornapple</name>
    <dbReference type="NCBI Taxonomy" id="4076"/>
    <lineage>
        <taxon>Eukaryota</taxon>
        <taxon>Viridiplantae</taxon>
        <taxon>Streptophyta</taxon>
        <taxon>Embryophyta</taxon>
        <taxon>Tracheophyta</taxon>
        <taxon>Spermatophyta</taxon>
        <taxon>Magnoliopsida</taxon>
        <taxon>eudicotyledons</taxon>
        <taxon>Gunneridae</taxon>
        <taxon>Pentapetalae</taxon>
        <taxon>asterids</taxon>
        <taxon>lamiids</taxon>
        <taxon>Solanales</taxon>
        <taxon>Solanaceae</taxon>
        <taxon>Solanoideae</taxon>
        <taxon>Datureae</taxon>
        <taxon>Datura</taxon>
    </lineage>
</organism>
<reference evidence="1 2" key="1">
    <citation type="journal article" date="2021" name="BMC Genomics">
        <title>Datura genome reveals duplications of psychoactive alkaloid biosynthetic genes and high mutation rate following tissue culture.</title>
        <authorList>
            <person name="Rajewski A."/>
            <person name="Carter-House D."/>
            <person name="Stajich J."/>
            <person name="Litt A."/>
        </authorList>
    </citation>
    <scope>NUCLEOTIDE SEQUENCE [LARGE SCALE GENOMIC DNA]</scope>
    <source>
        <strain evidence="1">AR-01</strain>
    </source>
</reference>